<organism evidence="2 3">
    <name type="scientific">Vigna unguiculata</name>
    <name type="common">Cowpea</name>
    <dbReference type="NCBI Taxonomy" id="3917"/>
    <lineage>
        <taxon>Eukaryota</taxon>
        <taxon>Viridiplantae</taxon>
        <taxon>Streptophyta</taxon>
        <taxon>Embryophyta</taxon>
        <taxon>Tracheophyta</taxon>
        <taxon>Spermatophyta</taxon>
        <taxon>Magnoliopsida</taxon>
        <taxon>eudicotyledons</taxon>
        <taxon>Gunneridae</taxon>
        <taxon>Pentapetalae</taxon>
        <taxon>rosids</taxon>
        <taxon>fabids</taxon>
        <taxon>Fabales</taxon>
        <taxon>Fabaceae</taxon>
        <taxon>Papilionoideae</taxon>
        <taxon>50 kb inversion clade</taxon>
        <taxon>NPAAA clade</taxon>
        <taxon>indigoferoid/millettioid clade</taxon>
        <taxon>Phaseoleae</taxon>
        <taxon>Vigna</taxon>
    </lineage>
</organism>
<gene>
    <name evidence="2" type="ORF">DEO72_LG8g2692</name>
</gene>
<proteinExistence type="predicted"/>
<reference evidence="2 3" key="1">
    <citation type="submission" date="2019-04" db="EMBL/GenBank/DDBJ databases">
        <title>An improved genome assembly and genetic linkage map for asparagus bean, Vigna unguiculata ssp. sesquipedialis.</title>
        <authorList>
            <person name="Xia Q."/>
            <person name="Zhang R."/>
            <person name="Dong Y."/>
        </authorList>
    </citation>
    <scope>NUCLEOTIDE SEQUENCE [LARGE SCALE GENOMIC DNA]</scope>
    <source>
        <tissue evidence="2">Leaf</tissue>
    </source>
</reference>
<name>A0A4D6MXP0_VIGUN</name>
<protein>
    <submittedName>
        <fullName evidence="2">Uncharacterized protein</fullName>
    </submittedName>
</protein>
<accession>A0A4D6MXP0</accession>
<feature type="compositionally biased region" description="Basic and acidic residues" evidence="1">
    <location>
        <begin position="18"/>
        <end position="33"/>
    </location>
</feature>
<dbReference type="AlphaFoldDB" id="A0A4D6MXP0"/>
<evidence type="ECO:0000313" key="2">
    <source>
        <dbReference type="EMBL" id="QCE04655.1"/>
    </source>
</evidence>
<feature type="compositionally biased region" description="Polar residues" evidence="1">
    <location>
        <begin position="70"/>
        <end position="81"/>
    </location>
</feature>
<dbReference type="Proteomes" id="UP000501690">
    <property type="component" value="Linkage Group LG8"/>
</dbReference>
<keyword evidence="3" id="KW-1185">Reference proteome</keyword>
<feature type="region of interest" description="Disordered" evidence="1">
    <location>
        <begin position="1"/>
        <end position="81"/>
    </location>
</feature>
<dbReference type="EMBL" id="CP039352">
    <property type="protein sequence ID" value="QCE04655.1"/>
    <property type="molecule type" value="Genomic_DNA"/>
</dbReference>
<sequence>MSELDDLNGIDNPNKSGWLEDKDGLNRPDKDDGSASPMAQARRVSPTTHTGLAGQPDLEVSGGPDDPDVSSRSNNPTDLLT</sequence>
<evidence type="ECO:0000256" key="1">
    <source>
        <dbReference type="SAM" id="MobiDB-lite"/>
    </source>
</evidence>
<evidence type="ECO:0000313" key="3">
    <source>
        <dbReference type="Proteomes" id="UP000501690"/>
    </source>
</evidence>